<dbReference type="Proteomes" id="UP000515153">
    <property type="component" value="Unplaced"/>
</dbReference>
<dbReference type="GeneID" id="41960011"/>
<organism evidence="1 2">
    <name type="scientific">Pyricularia grisea</name>
    <name type="common">Crabgrass-specific blast fungus</name>
    <name type="synonym">Magnaporthe grisea</name>
    <dbReference type="NCBI Taxonomy" id="148305"/>
    <lineage>
        <taxon>Eukaryota</taxon>
        <taxon>Fungi</taxon>
        <taxon>Dikarya</taxon>
        <taxon>Ascomycota</taxon>
        <taxon>Pezizomycotina</taxon>
        <taxon>Sordariomycetes</taxon>
        <taxon>Sordariomycetidae</taxon>
        <taxon>Magnaporthales</taxon>
        <taxon>Pyriculariaceae</taxon>
        <taxon>Pyricularia</taxon>
    </lineage>
</organism>
<gene>
    <name evidence="2" type="ORF">PgNI_05061</name>
</gene>
<evidence type="ECO:0000313" key="1">
    <source>
        <dbReference type="Proteomes" id="UP000515153"/>
    </source>
</evidence>
<dbReference type="KEGG" id="pgri:PgNI_05061"/>
<dbReference type="AlphaFoldDB" id="A0A6P8B9X0"/>
<keyword evidence="1" id="KW-1185">Reference proteome</keyword>
<protein>
    <submittedName>
        <fullName evidence="2">Uncharacterized protein</fullName>
    </submittedName>
</protein>
<accession>A0A6P8B9X0</accession>
<reference evidence="2" key="1">
    <citation type="journal article" date="2019" name="Mol. Biol. Evol.">
        <title>Blast fungal genomes show frequent chromosomal changes, gene gains and losses, and effector gene turnover.</title>
        <authorList>
            <person name="Gomez Luciano L.B."/>
            <person name="Jason Tsai I."/>
            <person name="Chuma I."/>
            <person name="Tosa Y."/>
            <person name="Chen Y.H."/>
            <person name="Li J.Y."/>
            <person name="Li M.Y."/>
            <person name="Jade Lu M.Y."/>
            <person name="Nakayashiki H."/>
            <person name="Li W.H."/>
        </authorList>
    </citation>
    <scope>NUCLEOTIDE SEQUENCE</scope>
    <source>
        <strain evidence="2">NI907</strain>
    </source>
</reference>
<reference evidence="2" key="2">
    <citation type="submission" date="2019-10" db="EMBL/GenBank/DDBJ databases">
        <authorList>
            <consortium name="NCBI Genome Project"/>
        </authorList>
    </citation>
    <scope>NUCLEOTIDE SEQUENCE</scope>
    <source>
        <strain evidence="2">NI907</strain>
    </source>
</reference>
<evidence type="ECO:0000313" key="2">
    <source>
        <dbReference type="RefSeq" id="XP_030983990.1"/>
    </source>
</evidence>
<sequence length="96" mass="10509">MLIPKISWPLCQQHRFGDAPKTQEALVASRNVQLTTVTLAAVSATSVTVTAPLPDRLPDRKNDRNPVRPVIVPACLQTFDHHPVAWLPSADPDPDP</sequence>
<name>A0A6P8B9X0_PYRGI</name>
<reference evidence="2" key="3">
    <citation type="submission" date="2025-08" db="UniProtKB">
        <authorList>
            <consortium name="RefSeq"/>
        </authorList>
    </citation>
    <scope>IDENTIFICATION</scope>
    <source>
        <strain evidence="2">NI907</strain>
    </source>
</reference>
<dbReference type="RefSeq" id="XP_030983990.1">
    <property type="nucleotide sequence ID" value="XM_031125102.1"/>
</dbReference>
<proteinExistence type="predicted"/>